<evidence type="ECO:0000256" key="1">
    <source>
        <dbReference type="SAM" id="Phobius"/>
    </source>
</evidence>
<keyword evidence="3" id="KW-1185">Reference proteome</keyword>
<gene>
    <name evidence="2" type="ORF">I9W95_11720</name>
</gene>
<feature type="transmembrane region" description="Helical" evidence="1">
    <location>
        <begin position="20"/>
        <end position="40"/>
    </location>
</feature>
<keyword evidence="1" id="KW-0812">Transmembrane</keyword>
<feature type="transmembrane region" description="Helical" evidence="1">
    <location>
        <begin position="52"/>
        <end position="78"/>
    </location>
</feature>
<keyword evidence="1" id="KW-1133">Transmembrane helix</keyword>
<evidence type="ECO:0000313" key="3">
    <source>
        <dbReference type="Proteomes" id="UP000714380"/>
    </source>
</evidence>
<comment type="caution">
    <text evidence="2">The sequence shown here is derived from an EMBL/GenBank/DDBJ whole genome shotgun (WGS) entry which is preliminary data.</text>
</comment>
<name>A0ABS7ZUN6_9GAMM</name>
<evidence type="ECO:0008006" key="4">
    <source>
        <dbReference type="Google" id="ProtNLM"/>
    </source>
</evidence>
<evidence type="ECO:0000313" key="2">
    <source>
        <dbReference type="EMBL" id="MCA6064275.1"/>
    </source>
</evidence>
<dbReference type="EMBL" id="JAEDAH010000059">
    <property type="protein sequence ID" value="MCA6064275.1"/>
    <property type="molecule type" value="Genomic_DNA"/>
</dbReference>
<reference evidence="2 3" key="1">
    <citation type="submission" date="2020-12" db="EMBL/GenBank/DDBJ databases">
        <title>Novel Thalassolituus-related marine hydrocarbonoclastic bacteria mediated algae-derived hydrocarbons mineralization in twilight zone of the northern South China Sea.</title>
        <authorList>
            <person name="Dong C."/>
        </authorList>
    </citation>
    <scope>NUCLEOTIDE SEQUENCE [LARGE SCALE GENOMIC DNA]</scope>
    <source>
        <strain evidence="2 3">IMCC1826</strain>
    </source>
</reference>
<dbReference type="RefSeq" id="WP_225675094.1">
    <property type="nucleotide sequence ID" value="NZ_JAEDAH010000059.1"/>
</dbReference>
<organism evidence="2 3">
    <name type="scientific">Thalassolituus marinus</name>
    <dbReference type="NCBI Taxonomy" id="671053"/>
    <lineage>
        <taxon>Bacteria</taxon>
        <taxon>Pseudomonadati</taxon>
        <taxon>Pseudomonadota</taxon>
        <taxon>Gammaproteobacteria</taxon>
        <taxon>Oceanospirillales</taxon>
        <taxon>Oceanospirillaceae</taxon>
        <taxon>Thalassolituus</taxon>
    </lineage>
</organism>
<dbReference type="Proteomes" id="UP000714380">
    <property type="component" value="Unassembled WGS sequence"/>
</dbReference>
<keyword evidence="1" id="KW-0472">Membrane</keyword>
<sequence>MSANIRHWLRQRANMPQQNFRLFVMGAFVFFLGVATIILSNKMMLPSLRQELMVMLGLVVAVVGGAAATLGYLALSLLRLFTLFDKKDD</sequence>
<accession>A0ABS7ZUN6</accession>
<protein>
    <recommendedName>
        <fullName evidence="4">DUF1049 domain-containing protein</fullName>
    </recommendedName>
</protein>
<proteinExistence type="predicted"/>